<sequence>MRLSTTSMIFAATFAVSGFASAAYIDTDASGPNAGTYTVPSDNSYASGTTNPGGTFVGTPEYSVGDSALSGNSVVFSSNDKFKLTFTFIGYEAGWQNVFLYNGVEIFNTYDSGTVGNTFSTVVTGTTGANLDFGFATYKFSGSVQDSQDNDSTNDSTSFNFVINELGEDSLLLSLDDDNQVDDNHDDMLIKVQASKVPEPGTVALLGLGLAGLALRRRAKK</sequence>
<proteinExistence type="predicted"/>
<evidence type="ECO:0000313" key="3">
    <source>
        <dbReference type="EMBL" id="MDL0429698.1"/>
    </source>
</evidence>
<dbReference type="Pfam" id="PF07589">
    <property type="entry name" value="PEP-CTERM"/>
    <property type="match status" value="1"/>
</dbReference>
<feature type="chain" id="PRO_5047492329" evidence="1">
    <location>
        <begin position="23"/>
        <end position="221"/>
    </location>
</feature>
<dbReference type="Proteomes" id="UP001227964">
    <property type="component" value="Unassembled WGS sequence"/>
</dbReference>
<name>A0ABT7I6Q2_9GAMM</name>
<dbReference type="EMBL" id="JASSVS010000001">
    <property type="protein sequence ID" value="MDL0429698.1"/>
    <property type="molecule type" value="Genomic_DNA"/>
</dbReference>
<keyword evidence="4" id="KW-1185">Reference proteome</keyword>
<protein>
    <submittedName>
        <fullName evidence="3">PEP-CTERM sorting domain-containing protein</fullName>
    </submittedName>
</protein>
<feature type="domain" description="Ice-binding protein C-terminal" evidence="2">
    <location>
        <begin position="197"/>
        <end position="218"/>
    </location>
</feature>
<keyword evidence="1" id="KW-0732">Signal</keyword>
<accession>A0ABT7I6Q2</accession>
<dbReference type="InterPro" id="IPR013424">
    <property type="entry name" value="Ice-binding_C"/>
</dbReference>
<reference evidence="3 4" key="1">
    <citation type="submission" date="2023-06" db="EMBL/GenBank/DDBJ databases">
        <title>Marinobacter azerbaijanicus a moderately halophilic, isolated from Urmia Lake in Azerbaijan region of Iran.</title>
        <authorList>
            <person name="Sanchez-Porro C."/>
            <person name="Aghdam E.M."/>
            <person name="Saheb S.M."/>
            <person name="Tarhriz V."/>
            <person name="Kazemi E."/>
            <person name="Ammozegar M.A."/>
            <person name="Ventosa A."/>
            <person name="Hejazi M.S."/>
        </authorList>
    </citation>
    <scope>NUCLEOTIDE SEQUENCE [LARGE SCALE GENOMIC DNA]</scope>
    <source>
        <strain evidence="3 4">TBZ242</strain>
    </source>
</reference>
<dbReference type="NCBIfam" id="TIGR02595">
    <property type="entry name" value="PEP_CTERM"/>
    <property type="match status" value="1"/>
</dbReference>
<comment type="caution">
    <text evidence="3">The sequence shown here is derived from an EMBL/GenBank/DDBJ whole genome shotgun (WGS) entry which is preliminary data.</text>
</comment>
<organism evidence="3 4">
    <name type="scientific">Marinobacter azerbaijanicus</name>
    <dbReference type="NCBI Taxonomy" id="3050455"/>
    <lineage>
        <taxon>Bacteria</taxon>
        <taxon>Pseudomonadati</taxon>
        <taxon>Pseudomonadota</taxon>
        <taxon>Gammaproteobacteria</taxon>
        <taxon>Pseudomonadales</taxon>
        <taxon>Marinobacteraceae</taxon>
        <taxon>Marinobacter</taxon>
    </lineage>
</organism>
<dbReference type="RefSeq" id="WP_285388008.1">
    <property type="nucleotide sequence ID" value="NZ_JASSVS010000001.1"/>
</dbReference>
<evidence type="ECO:0000259" key="2">
    <source>
        <dbReference type="Pfam" id="PF07589"/>
    </source>
</evidence>
<evidence type="ECO:0000256" key="1">
    <source>
        <dbReference type="SAM" id="SignalP"/>
    </source>
</evidence>
<gene>
    <name evidence="3" type="ORF">QPM17_01045</name>
</gene>
<evidence type="ECO:0000313" key="4">
    <source>
        <dbReference type="Proteomes" id="UP001227964"/>
    </source>
</evidence>
<feature type="signal peptide" evidence="1">
    <location>
        <begin position="1"/>
        <end position="22"/>
    </location>
</feature>